<dbReference type="PANTHER" id="PTHR20941:SF1">
    <property type="entry name" value="FOLIC ACID SYNTHESIS PROTEIN FOL1"/>
    <property type="match status" value="1"/>
</dbReference>
<evidence type="ECO:0000313" key="14">
    <source>
        <dbReference type="Proteomes" id="UP000502260"/>
    </source>
</evidence>
<dbReference type="InterPro" id="IPR006390">
    <property type="entry name" value="DHP_synth_dom"/>
</dbReference>
<dbReference type="Proteomes" id="UP000502260">
    <property type="component" value="Chromosome"/>
</dbReference>
<dbReference type="CDD" id="cd00739">
    <property type="entry name" value="DHPS"/>
    <property type="match status" value="1"/>
</dbReference>
<proteinExistence type="inferred from homology"/>
<sequence>MGIVNVTPDSFSDGGKFHSTEQAIAHALRLIEHGADMLDIGGESTRPGAQSVCAAEELERIVPVLEGLAHCGLPLSVDTLKPEVMRAAIQAGADMINDVNALQSPGALQAVADSGVGVCLMHMQGEPRTMQHDPMYQNVVTEVKAFLAARIEAAEQAGIARERIVIDPGFGFGKALEHNLALLRQLDAFQSLGVPLLAGLSRKSMLGALTGLDAGERMVPSVVAAVISAMKGAKILRVHDVKETRQALQIVTAVEGAR</sequence>
<evidence type="ECO:0000259" key="12">
    <source>
        <dbReference type="PROSITE" id="PS50972"/>
    </source>
</evidence>
<dbReference type="Pfam" id="PF00809">
    <property type="entry name" value="Pterin_bind"/>
    <property type="match status" value="1"/>
</dbReference>
<gene>
    <name evidence="13" type="primary">folP</name>
    <name evidence="13" type="ORF">SKTS_32060</name>
</gene>
<dbReference type="GO" id="GO:0004156">
    <property type="term" value="F:dihydropteroate synthase activity"/>
    <property type="evidence" value="ECO:0007669"/>
    <property type="project" value="UniProtKB-EC"/>
</dbReference>
<dbReference type="PANTHER" id="PTHR20941">
    <property type="entry name" value="FOLATE SYNTHESIS PROTEINS"/>
    <property type="match status" value="1"/>
</dbReference>
<dbReference type="NCBIfam" id="TIGR01496">
    <property type="entry name" value="DHPS"/>
    <property type="match status" value="1"/>
</dbReference>
<evidence type="ECO:0000256" key="3">
    <source>
        <dbReference type="ARBA" id="ARBA00004763"/>
    </source>
</evidence>
<evidence type="ECO:0000256" key="6">
    <source>
        <dbReference type="ARBA" id="ARBA00016919"/>
    </source>
</evidence>
<comment type="pathway">
    <text evidence="3">Cofactor biosynthesis; tetrahydrofolate biosynthesis; 7,8-dihydrofolate from 2-amino-4-hydroxy-6-hydroxymethyl-7,8-dihydropteridine diphosphate and 4-aminobenzoate: step 1/2.</text>
</comment>
<dbReference type="EC" id="2.5.1.15" evidence="5"/>
<evidence type="ECO:0000256" key="1">
    <source>
        <dbReference type="ARBA" id="ARBA00000012"/>
    </source>
</evidence>
<dbReference type="Gene3D" id="3.20.20.20">
    <property type="entry name" value="Dihydropteroate synthase-like"/>
    <property type="match status" value="1"/>
</dbReference>
<keyword evidence="8" id="KW-0479">Metal-binding</keyword>
<dbReference type="InterPro" id="IPR011005">
    <property type="entry name" value="Dihydropteroate_synth-like_sf"/>
</dbReference>
<evidence type="ECO:0000256" key="11">
    <source>
        <dbReference type="ARBA" id="ARBA00030193"/>
    </source>
</evidence>
<dbReference type="AlphaFoldDB" id="A0A6F8VG50"/>
<dbReference type="GO" id="GO:0005829">
    <property type="term" value="C:cytosol"/>
    <property type="evidence" value="ECO:0007669"/>
    <property type="project" value="TreeGrafter"/>
</dbReference>
<protein>
    <recommendedName>
        <fullName evidence="6">Dihydropteroate synthase</fullName>
        <ecNumber evidence="5">2.5.1.15</ecNumber>
    </recommendedName>
    <alternativeName>
        <fullName evidence="11">Dihydropteroate pyrophosphorylase</fullName>
    </alternativeName>
</protein>
<feature type="domain" description="Pterin-binding" evidence="12">
    <location>
        <begin position="1"/>
        <end position="249"/>
    </location>
</feature>
<evidence type="ECO:0000256" key="5">
    <source>
        <dbReference type="ARBA" id="ARBA00012458"/>
    </source>
</evidence>
<reference evidence="14" key="1">
    <citation type="submission" date="2020-03" db="EMBL/GenBank/DDBJ databases">
        <title>Complete genome sequence of sulfur-oxidizing bacterium skT11.</title>
        <authorList>
            <person name="Kanda M."/>
            <person name="Kojima H."/>
            <person name="Fukui M."/>
        </authorList>
    </citation>
    <scope>NUCLEOTIDE SEQUENCE [LARGE SCALE GENOMIC DNA]</scope>
    <source>
        <strain evidence="14">skT11</strain>
    </source>
</reference>
<dbReference type="KEGG" id="slac:SKTS_32060"/>
<comment type="cofactor">
    <cofactor evidence="2">
        <name>Mg(2+)</name>
        <dbReference type="ChEBI" id="CHEBI:18420"/>
    </cofactor>
</comment>
<dbReference type="FunFam" id="3.20.20.20:FF:000006">
    <property type="entry name" value="Dihydropteroate synthase"/>
    <property type="match status" value="1"/>
</dbReference>
<dbReference type="PROSITE" id="PS50972">
    <property type="entry name" value="PTERIN_BINDING"/>
    <property type="match status" value="1"/>
</dbReference>
<dbReference type="PROSITE" id="PS00793">
    <property type="entry name" value="DHPS_2"/>
    <property type="match status" value="1"/>
</dbReference>
<evidence type="ECO:0000313" key="13">
    <source>
        <dbReference type="EMBL" id="BCB28320.1"/>
    </source>
</evidence>
<dbReference type="InterPro" id="IPR045031">
    <property type="entry name" value="DHP_synth-like"/>
</dbReference>
<dbReference type="GO" id="GO:0046656">
    <property type="term" value="P:folic acid biosynthetic process"/>
    <property type="evidence" value="ECO:0007669"/>
    <property type="project" value="UniProtKB-KW"/>
</dbReference>
<keyword evidence="14" id="KW-1185">Reference proteome</keyword>
<keyword evidence="7" id="KW-0808">Transferase</keyword>
<keyword evidence="10" id="KW-0289">Folate biosynthesis</keyword>
<dbReference type="SUPFAM" id="SSF51717">
    <property type="entry name" value="Dihydropteroate synthetase-like"/>
    <property type="match status" value="1"/>
</dbReference>
<dbReference type="EMBL" id="AP022853">
    <property type="protein sequence ID" value="BCB28320.1"/>
    <property type="molecule type" value="Genomic_DNA"/>
</dbReference>
<keyword evidence="9" id="KW-0460">Magnesium</keyword>
<evidence type="ECO:0000256" key="9">
    <source>
        <dbReference type="ARBA" id="ARBA00022842"/>
    </source>
</evidence>
<comment type="catalytic activity">
    <reaction evidence="1">
        <text>(7,8-dihydropterin-6-yl)methyl diphosphate + 4-aminobenzoate = 7,8-dihydropteroate + diphosphate</text>
        <dbReference type="Rhea" id="RHEA:19949"/>
        <dbReference type="ChEBI" id="CHEBI:17836"/>
        <dbReference type="ChEBI" id="CHEBI:17839"/>
        <dbReference type="ChEBI" id="CHEBI:33019"/>
        <dbReference type="ChEBI" id="CHEBI:72950"/>
        <dbReference type="EC" id="2.5.1.15"/>
    </reaction>
</comment>
<evidence type="ECO:0000256" key="4">
    <source>
        <dbReference type="ARBA" id="ARBA00009503"/>
    </source>
</evidence>
<organism evidence="13 14">
    <name type="scientific">Sulfurimicrobium lacus</name>
    <dbReference type="NCBI Taxonomy" id="2715678"/>
    <lineage>
        <taxon>Bacteria</taxon>
        <taxon>Pseudomonadati</taxon>
        <taxon>Pseudomonadota</taxon>
        <taxon>Betaproteobacteria</taxon>
        <taxon>Nitrosomonadales</taxon>
        <taxon>Sulfuricellaceae</taxon>
        <taxon>Sulfurimicrobium</taxon>
    </lineage>
</organism>
<evidence type="ECO:0000256" key="8">
    <source>
        <dbReference type="ARBA" id="ARBA00022723"/>
    </source>
</evidence>
<evidence type="ECO:0000256" key="10">
    <source>
        <dbReference type="ARBA" id="ARBA00022909"/>
    </source>
</evidence>
<dbReference type="GO" id="GO:0046654">
    <property type="term" value="P:tetrahydrofolate biosynthetic process"/>
    <property type="evidence" value="ECO:0007669"/>
    <property type="project" value="TreeGrafter"/>
</dbReference>
<evidence type="ECO:0000256" key="2">
    <source>
        <dbReference type="ARBA" id="ARBA00001946"/>
    </source>
</evidence>
<comment type="similarity">
    <text evidence="4">Belongs to the DHPS family.</text>
</comment>
<name>A0A6F8VG50_9PROT</name>
<dbReference type="InterPro" id="IPR000489">
    <property type="entry name" value="Pterin-binding_dom"/>
</dbReference>
<accession>A0A6F8VG50</accession>
<evidence type="ECO:0000256" key="7">
    <source>
        <dbReference type="ARBA" id="ARBA00022679"/>
    </source>
</evidence>
<dbReference type="GO" id="GO:0046872">
    <property type="term" value="F:metal ion binding"/>
    <property type="evidence" value="ECO:0007669"/>
    <property type="project" value="UniProtKB-KW"/>
</dbReference>